<dbReference type="SUPFAM" id="SSF52833">
    <property type="entry name" value="Thioredoxin-like"/>
    <property type="match status" value="1"/>
</dbReference>
<dbReference type="InterPro" id="IPR036282">
    <property type="entry name" value="Glutathione-S-Trfase_C_sf"/>
</dbReference>
<accession>A0ABS8V3H7</accession>
<feature type="domain" description="GST C-terminal" evidence="6">
    <location>
        <begin position="86"/>
        <end position="227"/>
    </location>
</feature>
<comment type="catalytic activity">
    <reaction evidence="3">
        <text>RX + glutathione = an S-substituted glutathione + a halide anion + H(+)</text>
        <dbReference type="Rhea" id="RHEA:16437"/>
        <dbReference type="ChEBI" id="CHEBI:15378"/>
        <dbReference type="ChEBI" id="CHEBI:16042"/>
        <dbReference type="ChEBI" id="CHEBI:17792"/>
        <dbReference type="ChEBI" id="CHEBI:57925"/>
        <dbReference type="ChEBI" id="CHEBI:90779"/>
        <dbReference type="EC" id="2.5.1.18"/>
    </reaction>
</comment>
<dbReference type="InterPro" id="IPR004046">
    <property type="entry name" value="GST_C"/>
</dbReference>
<dbReference type="Pfam" id="PF00043">
    <property type="entry name" value="GST_C"/>
    <property type="match status" value="1"/>
</dbReference>
<dbReference type="InterPro" id="IPR010987">
    <property type="entry name" value="Glutathione-S-Trfase_C-like"/>
</dbReference>
<name>A0ABS8V3H7_DATST</name>
<evidence type="ECO:0000313" key="7">
    <source>
        <dbReference type="EMBL" id="MCD9640945.1"/>
    </source>
</evidence>
<dbReference type="EC" id="2.5.1.18" evidence="1"/>
<comment type="caution">
    <text evidence="7">The sequence shown here is derived from an EMBL/GenBank/DDBJ whole genome shotgun (WGS) entry which is preliminary data.</text>
</comment>
<dbReference type="CDD" id="cd03185">
    <property type="entry name" value="GST_C_Tau"/>
    <property type="match status" value="1"/>
</dbReference>
<proteinExistence type="inferred from homology"/>
<evidence type="ECO:0000259" key="6">
    <source>
        <dbReference type="PROSITE" id="PS50405"/>
    </source>
</evidence>
<dbReference type="Gene3D" id="3.40.30.10">
    <property type="entry name" value="Glutaredoxin"/>
    <property type="match status" value="1"/>
</dbReference>
<dbReference type="Proteomes" id="UP000823775">
    <property type="component" value="Unassembled WGS sequence"/>
</dbReference>
<evidence type="ECO:0000313" key="8">
    <source>
        <dbReference type="Proteomes" id="UP000823775"/>
    </source>
</evidence>
<dbReference type="InterPro" id="IPR040079">
    <property type="entry name" value="Glutathione_S-Trfase"/>
</dbReference>
<dbReference type="InterPro" id="IPR004045">
    <property type="entry name" value="Glutathione_S-Trfase_N"/>
</dbReference>
<keyword evidence="8" id="KW-1185">Reference proteome</keyword>
<evidence type="ECO:0000256" key="1">
    <source>
        <dbReference type="ARBA" id="ARBA00012452"/>
    </source>
</evidence>
<organism evidence="7 8">
    <name type="scientific">Datura stramonium</name>
    <name type="common">Jimsonweed</name>
    <name type="synonym">Common thornapple</name>
    <dbReference type="NCBI Taxonomy" id="4076"/>
    <lineage>
        <taxon>Eukaryota</taxon>
        <taxon>Viridiplantae</taxon>
        <taxon>Streptophyta</taxon>
        <taxon>Embryophyta</taxon>
        <taxon>Tracheophyta</taxon>
        <taxon>Spermatophyta</taxon>
        <taxon>Magnoliopsida</taxon>
        <taxon>eudicotyledons</taxon>
        <taxon>Gunneridae</taxon>
        <taxon>Pentapetalae</taxon>
        <taxon>asterids</taxon>
        <taxon>lamiids</taxon>
        <taxon>Solanales</taxon>
        <taxon>Solanaceae</taxon>
        <taxon>Solanoideae</taxon>
        <taxon>Datureae</taxon>
        <taxon>Datura</taxon>
    </lineage>
</organism>
<reference evidence="7 8" key="1">
    <citation type="journal article" date="2021" name="BMC Genomics">
        <title>Datura genome reveals duplications of psychoactive alkaloid biosynthetic genes and high mutation rate following tissue culture.</title>
        <authorList>
            <person name="Rajewski A."/>
            <person name="Carter-House D."/>
            <person name="Stajich J."/>
            <person name="Litt A."/>
        </authorList>
    </citation>
    <scope>NUCLEOTIDE SEQUENCE [LARGE SCALE GENOMIC DNA]</scope>
    <source>
        <strain evidence="7">AR-01</strain>
    </source>
</reference>
<dbReference type="InterPro" id="IPR036249">
    <property type="entry name" value="Thioredoxin-like_sf"/>
</dbReference>
<dbReference type="PROSITE" id="PS50404">
    <property type="entry name" value="GST_NTER"/>
    <property type="match status" value="1"/>
</dbReference>
<dbReference type="PANTHER" id="PTHR11260">
    <property type="entry name" value="GLUTATHIONE S-TRANSFERASE, GST, SUPERFAMILY, GST DOMAIN CONTAINING"/>
    <property type="match status" value="1"/>
</dbReference>
<evidence type="ECO:0000256" key="4">
    <source>
        <dbReference type="RuleBase" id="RU003494"/>
    </source>
</evidence>
<dbReference type="Pfam" id="PF02798">
    <property type="entry name" value="GST_N"/>
    <property type="match status" value="1"/>
</dbReference>
<dbReference type="SFLD" id="SFLDG00358">
    <property type="entry name" value="Main_(cytGST)"/>
    <property type="match status" value="1"/>
</dbReference>
<sequence>MAEVKLLRLSLSPFSRRVEWALKIKGVEYELIEEDFRNKSTLLLESNPIHKKIPVLIHNGKPICESMVIIEYIDETFEGPPILPKDPYDRAIARFWAKFLDETCWPVMEKAMSGKGEESDKAKEECGELIKILENELKDKFFFVGDKFGFADIAANMITYWMEIVEEASGDVFITSEKFPIYCAWRDKYINSSQVKEHLPPRDPILAYFKDHFQTAAAASAPQKTPLT</sequence>
<evidence type="ECO:0000256" key="2">
    <source>
        <dbReference type="ARBA" id="ARBA00022679"/>
    </source>
</evidence>
<dbReference type="PROSITE" id="PS50405">
    <property type="entry name" value="GST_CTER"/>
    <property type="match status" value="1"/>
</dbReference>
<dbReference type="EMBL" id="JACEIK010003248">
    <property type="protein sequence ID" value="MCD9640945.1"/>
    <property type="molecule type" value="Genomic_DNA"/>
</dbReference>
<dbReference type="InterPro" id="IPR045074">
    <property type="entry name" value="GST_C_Tau"/>
</dbReference>
<dbReference type="SUPFAM" id="SSF47616">
    <property type="entry name" value="GST C-terminal domain-like"/>
    <property type="match status" value="1"/>
</dbReference>
<evidence type="ECO:0000259" key="5">
    <source>
        <dbReference type="PROSITE" id="PS50404"/>
    </source>
</evidence>
<feature type="domain" description="GST N-terminal" evidence="5">
    <location>
        <begin position="2"/>
        <end position="81"/>
    </location>
</feature>
<dbReference type="Gene3D" id="1.20.1050.10">
    <property type="match status" value="1"/>
</dbReference>
<comment type="similarity">
    <text evidence="4">Belongs to the GST superfamily.</text>
</comment>
<dbReference type="SFLD" id="SFLDS00019">
    <property type="entry name" value="Glutathione_Transferase_(cytos"/>
    <property type="match status" value="1"/>
</dbReference>
<dbReference type="SFLD" id="SFLDG01152">
    <property type="entry name" value="Main.3:_Omega-_and_Tau-like"/>
    <property type="match status" value="1"/>
</dbReference>
<dbReference type="CDD" id="cd03058">
    <property type="entry name" value="GST_N_Tau"/>
    <property type="match status" value="1"/>
</dbReference>
<protein>
    <recommendedName>
        <fullName evidence="1">glutathione transferase</fullName>
        <ecNumber evidence="1">2.5.1.18</ecNumber>
    </recommendedName>
</protein>
<dbReference type="InterPro" id="IPR045073">
    <property type="entry name" value="Omega/Tau-like"/>
</dbReference>
<evidence type="ECO:0000256" key="3">
    <source>
        <dbReference type="ARBA" id="ARBA00047960"/>
    </source>
</evidence>
<gene>
    <name evidence="7" type="ORF">HAX54_026703</name>
</gene>
<keyword evidence="2" id="KW-0808">Transferase</keyword>
<dbReference type="PANTHER" id="PTHR11260:SF553">
    <property type="entry name" value="GLUTATHIONE TRANSFERASE"/>
    <property type="match status" value="1"/>
</dbReference>